<dbReference type="PANTHER" id="PTHR42879">
    <property type="entry name" value="3-OXOACYL-(ACYL-CARRIER-PROTEIN) REDUCTASE"/>
    <property type="match status" value="1"/>
</dbReference>
<accession>A0A6S6NYQ6</accession>
<evidence type="ECO:0000313" key="7">
    <source>
        <dbReference type="EMBL" id="BCI52553.1"/>
    </source>
</evidence>
<dbReference type="InterPro" id="IPR050259">
    <property type="entry name" value="SDR"/>
</dbReference>
<gene>
    <name evidence="7" type="ORF">NIIDNTM18_18310</name>
</gene>
<dbReference type="PRINTS" id="PR00081">
    <property type="entry name" value="GDHRDH"/>
</dbReference>
<dbReference type="Pfam" id="PF00106">
    <property type="entry name" value="adh_short"/>
    <property type="match status" value="1"/>
</dbReference>
<dbReference type="InterPro" id="IPR002347">
    <property type="entry name" value="SDR_fam"/>
</dbReference>
<evidence type="ECO:0000256" key="1">
    <source>
        <dbReference type="ARBA" id="ARBA00004191"/>
    </source>
</evidence>
<dbReference type="Gene3D" id="3.40.50.720">
    <property type="entry name" value="NAD(P)-binding Rossmann-like Domain"/>
    <property type="match status" value="1"/>
</dbReference>
<sequence length="278" mass="28662">MCFSQTENALPVGGATVTGRCAGRVALVTGSSRGLGAAIAGRLAADGATVVLTARTMDPDPRYQGSLRQTRDEIIAAGGSAVAVAADLSLPGERERLFAEAVDAVGAPDILVNNAAVTFLRPLDTFPDKRVRLMLEMHLLAPLHLSQLAIPAMRERGRGWILNVTSVGGDLPAGPPFSDFDRTAGFGVYGTAKAALNRMTKSLAAELFDDGIAVNAAAPTDPVATPGAGTLDLAKTGTEDIGLIAETALILCTGDPATMTGRIAHTQSFLREVGSLRG</sequence>
<dbReference type="RefSeq" id="WP_413030933.1">
    <property type="nucleotide sequence ID" value="NZ_AP023287.1"/>
</dbReference>
<keyword evidence="3" id="KW-0964">Secreted</keyword>
<evidence type="ECO:0000256" key="4">
    <source>
        <dbReference type="ARBA" id="ARBA00040781"/>
    </source>
</evidence>
<evidence type="ECO:0000256" key="3">
    <source>
        <dbReference type="ARBA" id="ARBA00022512"/>
    </source>
</evidence>
<protein>
    <recommendedName>
        <fullName evidence="4">3-oxoacyl-[acyl-carrier-protein] reductase MabA</fullName>
    </recommendedName>
</protein>
<dbReference type="SUPFAM" id="SSF51735">
    <property type="entry name" value="NAD(P)-binding Rossmann-fold domains"/>
    <property type="match status" value="1"/>
</dbReference>
<dbReference type="AlphaFoldDB" id="A0A6S6NYQ6"/>
<name>A0A6S6NYQ6_9MYCO</name>
<dbReference type="PROSITE" id="PS00061">
    <property type="entry name" value="ADH_SHORT"/>
    <property type="match status" value="1"/>
</dbReference>
<dbReference type="GO" id="GO:0004316">
    <property type="term" value="F:3-oxoacyl-[acyl-carrier-protein] reductase (NADPH) activity"/>
    <property type="evidence" value="ECO:0007669"/>
    <property type="project" value="UniProtKB-EC"/>
</dbReference>
<evidence type="ECO:0000313" key="8">
    <source>
        <dbReference type="Proteomes" id="UP000515734"/>
    </source>
</evidence>
<dbReference type="EMBL" id="AP023287">
    <property type="protein sequence ID" value="BCI52553.1"/>
    <property type="molecule type" value="Genomic_DNA"/>
</dbReference>
<reference evidence="7 8" key="1">
    <citation type="submission" date="2020-07" db="EMBL/GenBank/DDBJ databases">
        <title>Complete genome sequence of Mycolicibacterium litorale like strain isolated from cardiac implantable electronic device infection.</title>
        <authorList>
            <person name="Fukano H."/>
            <person name="Miyama H."/>
            <person name="Hoshino Y."/>
        </authorList>
    </citation>
    <scope>NUCLEOTIDE SEQUENCE [LARGE SCALE GENOMIC DNA]</scope>
    <source>
        <strain evidence="7 8">NIIDNTM18</strain>
    </source>
</reference>
<evidence type="ECO:0000256" key="6">
    <source>
        <dbReference type="RuleBase" id="RU000363"/>
    </source>
</evidence>
<comment type="catalytic activity">
    <reaction evidence="5">
        <text>a (3R)-hydroxyacyl-[ACP] + NADP(+) = a 3-oxoacyl-[ACP] + NADPH + H(+)</text>
        <dbReference type="Rhea" id="RHEA:17397"/>
        <dbReference type="Rhea" id="RHEA-COMP:9916"/>
        <dbReference type="Rhea" id="RHEA-COMP:9945"/>
        <dbReference type="ChEBI" id="CHEBI:15378"/>
        <dbReference type="ChEBI" id="CHEBI:57783"/>
        <dbReference type="ChEBI" id="CHEBI:58349"/>
        <dbReference type="ChEBI" id="CHEBI:78776"/>
        <dbReference type="ChEBI" id="CHEBI:78827"/>
        <dbReference type="EC" id="1.1.1.100"/>
    </reaction>
    <physiologicalReaction direction="right-to-left" evidence="5">
        <dbReference type="Rhea" id="RHEA:17399"/>
    </physiologicalReaction>
</comment>
<dbReference type="GO" id="GO:0032787">
    <property type="term" value="P:monocarboxylic acid metabolic process"/>
    <property type="evidence" value="ECO:0007669"/>
    <property type="project" value="UniProtKB-ARBA"/>
</dbReference>
<dbReference type="PANTHER" id="PTHR42879:SF2">
    <property type="entry name" value="3-OXOACYL-[ACYL-CARRIER-PROTEIN] REDUCTASE FABG"/>
    <property type="match status" value="1"/>
</dbReference>
<dbReference type="Proteomes" id="UP000515734">
    <property type="component" value="Chromosome"/>
</dbReference>
<evidence type="ECO:0000256" key="2">
    <source>
        <dbReference type="ARBA" id="ARBA00006484"/>
    </source>
</evidence>
<dbReference type="InterPro" id="IPR036291">
    <property type="entry name" value="NAD(P)-bd_dom_sf"/>
</dbReference>
<dbReference type="PRINTS" id="PR00080">
    <property type="entry name" value="SDRFAMILY"/>
</dbReference>
<proteinExistence type="inferred from homology"/>
<comment type="subcellular location">
    <subcellularLocation>
        <location evidence="1">Secreted</location>
        <location evidence="1">Cell wall</location>
    </subcellularLocation>
</comment>
<organism evidence="7 8">
    <name type="scientific">Mycolicibacterium litorale</name>
    <dbReference type="NCBI Taxonomy" id="758802"/>
    <lineage>
        <taxon>Bacteria</taxon>
        <taxon>Bacillati</taxon>
        <taxon>Actinomycetota</taxon>
        <taxon>Actinomycetes</taxon>
        <taxon>Mycobacteriales</taxon>
        <taxon>Mycobacteriaceae</taxon>
        <taxon>Mycolicibacterium</taxon>
    </lineage>
</organism>
<keyword evidence="3" id="KW-0134">Cell wall</keyword>
<evidence type="ECO:0000256" key="5">
    <source>
        <dbReference type="ARBA" id="ARBA00047400"/>
    </source>
</evidence>
<dbReference type="InterPro" id="IPR020904">
    <property type="entry name" value="Sc_DH/Rdtase_CS"/>
</dbReference>
<comment type="similarity">
    <text evidence="2 6">Belongs to the short-chain dehydrogenases/reductases (SDR) family.</text>
</comment>